<evidence type="ECO:0000313" key="5">
    <source>
        <dbReference type="Proteomes" id="UP000483004"/>
    </source>
</evidence>
<comment type="caution">
    <text evidence="4">The sequence shown here is derived from an EMBL/GenBank/DDBJ whole genome shotgun (WGS) entry which is preliminary data.</text>
</comment>
<feature type="chain" id="PRO_5038601768" evidence="1">
    <location>
        <begin position="33"/>
        <end position="355"/>
    </location>
</feature>
<dbReference type="EMBL" id="WBMR01000089">
    <property type="protein sequence ID" value="KAB2375041.1"/>
    <property type="molecule type" value="Genomic_DNA"/>
</dbReference>
<keyword evidence="1" id="KW-0732">Signal</keyword>
<dbReference type="InterPro" id="IPR003399">
    <property type="entry name" value="Mce/MlaD"/>
</dbReference>
<protein>
    <submittedName>
        <fullName evidence="4">MCE family protein</fullName>
    </submittedName>
</protein>
<name>A0A6L3VMU5_9ACTN</name>
<evidence type="ECO:0000259" key="2">
    <source>
        <dbReference type="Pfam" id="PF02470"/>
    </source>
</evidence>
<dbReference type="Pfam" id="PF02470">
    <property type="entry name" value="MlaD"/>
    <property type="match status" value="1"/>
</dbReference>
<dbReference type="NCBIfam" id="TIGR00996">
    <property type="entry name" value="Mtu_fam_mce"/>
    <property type="match status" value="1"/>
</dbReference>
<dbReference type="RefSeq" id="WP_151542968.1">
    <property type="nucleotide sequence ID" value="NZ_WBMR01000089.1"/>
</dbReference>
<evidence type="ECO:0000259" key="3">
    <source>
        <dbReference type="Pfam" id="PF11887"/>
    </source>
</evidence>
<dbReference type="InterPro" id="IPR005693">
    <property type="entry name" value="Mce"/>
</dbReference>
<dbReference type="PANTHER" id="PTHR33371">
    <property type="entry name" value="INTERMEMBRANE PHOSPHOLIPID TRANSPORT SYSTEM BINDING PROTEIN MLAD-RELATED"/>
    <property type="match status" value="1"/>
</dbReference>
<dbReference type="InterPro" id="IPR052336">
    <property type="entry name" value="MlaD_Phospholipid_Transporter"/>
</dbReference>
<dbReference type="AlphaFoldDB" id="A0A6L3VMU5"/>
<gene>
    <name evidence="4" type="ORF">F9B16_26785</name>
</gene>
<dbReference type="Proteomes" id="UP000483004">
    <property type="component" value="Unassembled WGS sequence"/>
</dbReference>
<proteinExistence type="predicted"/>
<evidence type="ECO:0000313" key="4">
    <source>
        <dbReference type="EMBL" id="KAB2375041.1"/>
    </source>
</evidence>
<organism evidence="4 5">
    <name type="scientific">Actinomadura montaniterrae</name>
    <dbReference type="NCBI Taxonomy" id="1803903"/>
    <lineage>
        <taxon>Bacteria</taxon>
        <taxon>Bacillati</taxon>
        <taxon>Actinomycetota</taxon>
        <taxon>Actinomycetes</taxon>
        <taxon>Streptosporangiales</taxon>
        <taxon>Thermomonosporaceae</taxon>
        <taxon>Actinomadura</taxon>
    </lineage>
</organism>
<dbReference type="PANTHER" id="PTHR33371:SF16">
    <property type="entry name" value="MCE-FAMILY PROTEIN MCE3F"/>
    <property type="match status" value="1"/>
</dbReference>
<feature type="signal peptide" evidence="1">
    <location>
        <begin position="1"/>
        <end position="32"/>
    </location>
</feature>
<keyword evidence="5" id="KW-1185">Reference proteome</keyword>
<feature type="domain" description="Mammalian cell entry C-terminal" evidence="3">
    <location>
        <begin position="126"/>
        <end position="292"/>
    </location>
</feature>
<feature type="domain" description="Mce/MlaD" evidence="2">
    <location>
        <begin position="41"/>
        <end position="117"/>
    </location>
</feature>
<accession>A0A6L3VMU5</accession>
<sequence>MRTVDLTPRTRRRFGALGAALVAAAGVGSYLAARDTHPGSTYLKATFGRAGEGLDDRSDVKIRGVRVGQVASVRLTPEGKALVRIRLDRGVRAPVTAEAAISPLSAFGPKYVDLRPGRGEGGGPYLRNGGTIARTSDPQDLTDVAAPTVDLLDALGPDDVATIMRSLGTGLDGRGAELASLVDDSSKLLGVTARRSGDLGTLIGNGGALAGTAARHGDEIGRIADDLNKVAPSITGDPGQFAKMLAGLDESARTLNQILASNPKAAGRVLDSFTPAAAVLSKYRDYFPDLISSSGLILTQLAGIANIPGPHGTLLSRVTIHINPSTALCDSLPGICGPIEPAVPNKPNPPANGGE</sequence>
<dbReference type="GO" id="GO:0005576">
    <property type="term" value="C:extracellular region"/>
    <property type="evidence" value="ECO:0007669"/>
    <property type="project" value="TreeGrafter"/>
</dbReference>
<reference evidence="4 5" key="1">
    <citation type="submission" date="2019-09" db="EMBL/GenBank/DDBJ databases">
        <title>Actinomadura physcomitrii sp. nov., a novel actinomycete isolated from moss [Physcomitrium sphaericum (Ludw) Fuernr].</title>
        <authorList>
            <person name="Liu C."/>
            <person name="Zhuang X."/>
        </authorList>
    </citation>
    <scope>NUCLEOTIDE SEQUENCE [LARGE SCALE GENOMIC DNA]</scope>
    <source>
        <strain evidence="4 5">CYP1-1B</strain>
    </source>
</reference>
<dbReference type="Pfam" id="PF11887">
    <property type="entry name" value="Mce4_CUP1"/>
    <property type="match status" value="1"/>
</dbReference>
<dbReference type="OrthoDB" id="3460188at2"/>
<dbReference type="InterPro" id="IPR024516">
    <property type="entry name" value="Mce_C"/>
</dbReference>
<evidence type="ECO:0000256" key="1">
    <source>
        <dbReference type="SAM" id="SignalP"/>
    </source>
</evidence>